<organism evidence="1 2">
    <name type="scientific">Leptospira hartskeerlii</name>
    <dbReference type="NCBI Taxonomy" id="2023177"/>
    <lineage>
        <taxon>Bacteria</taxon>
        <taxon>Pseudomonadati</taxon>
        <taxon>Spirochaetota</taxon>
        <taxon>Spirochaetia</taxon>
        <taxon>Leptospirales</taxon>
        <taxon>Leptospiraceae</taxon>
        <taxon>Leptospira</taxon>
    </lineage>
</organism>
<dbReference type="AlphaFoldDB" id="A0A2M9XIP3"/>
<comment type="caution">
    <text evidence="1">The sequence shown here is derived from an EMBL/GenBank/DDBJ whole genome shotgun (WGS) entry which is preliminary data.</text>
</comment>
<accession>A0A2M9XIP3</accession>
<dbReference type="OrthoDB" id="331914at2"/>
<reference evidence="1 2" key="1">
    <citation type="submission" date="2017-07" db="EMBL/GenBank/DDBJ databases">
        <title>Leptospira spp. isolated from tropical soils.</title>
        <authorList>
            <person name="Thibeaux R."/>
            <person name="Iraola G."/>
            <person name="Ferres I."/>
            <person name="Bierque E."/>
            <person name="Girault D."/>
            <person name="Soupe-Gilbert M.-E."/>
            <person name="Picardeau M."/>
            <person name="Goarant C."/>
        </authorList>
    </citation>
    <scope>NUCLEOTIDE SEQUENCE [LARGE SCALE GENOMIC DNA]</scope>
    <source>
        <strain evidence="1 2">MCA1-C-A1</strain>
    </source>
</reference>
<dbReference type="EMBL" id="NPDN01000001">
    <property type="protein sequence ID" value="PJZ27556.1"/>
    <property type="molecule type" value="Genomic_DNA"/>
</dbReference>
<evidence type="ECO:0000313" key="2">
    <source>
        <dbReference type="Proteomes" id="UP000232196"/>
    </source>
</evidence>
<dbReference type="Proteomes" id="UP000232196">
    <property type="component" value="Unassembled WGS sequence"/>
</dbReference>
<name>A0A2M9XIP3_9LEPT</name>
<sequence length="68" mass="7869">MIYPEMDPDLRSSFAKIGKTFANLTNDTALPESGLKAGNLLDRKQMKILVEIRKRRINSKQWNSFQKD</sequence>
<protein>
    <submittedName>
        <fullName evidence="1">Uncharacterized protein</fullName>
    </submittedName>
</protein>
<keyword evidence="2" id="KW-1185">Reference proteome</keyword>
<evidence type="ECO:0000313" key="1">
    <source>
        <dbReference type="EMBL" id="PJZ27556.1"/>
    </source>
</evidence>
<proteinExistence type="predicted"/>
<gene>
    <name evidence="1" type="ORF">CH357_01390</name>
</gene>
<dbReference type="RefSeq" id="WP_100705287.1">
    <property type="nucleotide sequence ID" value="NZ_NPDL01000004.1"/>
</dbReference>